<dbReference type="EMBL" id="JAAWWK010000005">
    <property type="protein sequence ID" value="NKI18598.1"/>
    <property type="molecule type" value="Genomic_DNA"/>
</dbReference>
<sequence length="208" mass="23512">MSFYDNKILPHILDTLCSHGAVMSQRERVVPRARGVVLEVGMGSGINLPLYNPDIVDFVWGLEPAEGMRKKALPNLAKSPVEVKWLDLPGEKIPLDDESVDTVLLTYTLCTISDWQSALEQMHRVLKHEGKLLFCEHGHSCHEPVSKWQHRITPMWKKLAGGCHLNRSISEMISSSGFTITELDNCYMESFPKITGYMYIGEAEKQID</sequence>
<evidence type="ECO:0000259" key="1">
    <source>
        <dbReference type="Pfam" id="PF08241"/>
    </source>
</evidence>
<dbReference type="GO" id="GO:0008168">
    <property type="term" value="F:methyltransferase activity"/>
    <property type="evidence" value="ECO:0007669"/>
    <property type="project" value="UniProtKB-KW"/>
</dbReference>
<organism evidence="2 3">
    <name type="scientific">Spongiibacter thalassae</name>
    <dbReference type="NCBI Taxonomy" id="2721624"/>
    <lineage>
        <taxon>Bacteria</taxon>
        <taxon>Pseudomonadati</taxon>
        <taxon>Pseudomonadota</taxon>
        <taxon>Gammaproteobacteria</taxon>
        <taxon>Cellvibrionales</taxon>
        <taxon>Spongiibacteraceae</taxon>
        <taxon>Spongiibacter</taxon>
    </lineage>
</organism>
<dbReference type="InterPro" id="IPR029063">
    <property type="entry name" value="SAM-dependent_MTases_sf"/>
</dbReference>
<proteinExistence type="predicted"/>
<dbReference type="Pfam" id="PF08241">
    <property type="entry name" value="Methyltransf_11"/>
    <property type="match status" value="1"/>
</dbReference>
<reference evidence="2 3" key="1">
    <citation type="submission" date="2020-04" db="EMBL/GenBank/DDBJ databases">
        <authorList>
            <person name="Yoon J."/>
        </authorList>
    </citation>
    <scope>NUCLEOTIDE SEQUENCE [LARGE SCALE GENOMIC DNA]</scope>
    <source>
        <strain evidence="2 3">KMU-166</strain>
    </source>
</reference>
<dbReference type="InterPro" id="IPR052356">
    <property type="entry name" value="Thiol_S-MT"/>
</dbReference>
<evidence type="ECO:0000313" key="2">
    <source>
        <dbReference type="EMBL" id="NKI18598.1"/>
    </source>
</evidence>
<dbReference type="PANTHER" id="PTHR45036:SF1">
    <property type="entry name" value="METHYLTRANSFERASE LIKE 7A"/>
    <property type="match status" value="1"/>
</dbReference>
<dbReference type="PANTHER" id="PTHR45036">
    <property type="entry name" value="METHYLTRANSFERASE LIKE 7B"/>
    <property type="match status" value="1"/>
</dbReference>
<evidence type="ECO:0000313" key="3">
    <source>
        <dbReference type="Proteomes" id="UP000765845"/>
    </source>
</evidence>
<accession>A0ABX1GHE8</accession>
<dbReference type="Proteomes" id="UP000765845">
    <property type="component" value="Unassembled WGS sequence"/>
</dbReference>
<keyword evidence="3" id="KW-1185">Reference proteome</keyword>
<protein>
    <submittedName>
        <fullName evidence="2">Class I SAM-dependent methyltransferase</fullName>
    </submittedName>
</protein>
<dbReference type="SUPFAM" id="SSF53335">
    <property type="entry name" value="S-adenosyl-L-methionine-dependent methyltransferases"/>
    <property type="match status" value="1"/>
</dbReference>
<feature type="domain" description="Methyltransferase type 11" evidence="1">
    <location>
        <begin position="38"/>
        <end position="134"/>
    </location>
</feature>
<name>A0ABX1GHE8_9GAMM</name>
<dbReference type="GO" id="GO:0032259">
    <property type="term" value="P:methylation"/>
    <property type="evidence" value="ECO:0007669"/>
    <property type="project" value="UniProtKB-KW"/>
</dbReference>
<keyword evidence="2" id="KW-0489">Methyltransferase</keyword>
<comment type="caution">
    <text evidence="2">The sequence shown here is derived from an EMBL/GenBank/DDBJ whole genome shotgun (WGS) entry which is preliminary data.</text>
</comment>
<dbReference type="Gene3D" id="3.40.50.150">
    <property type="entry name" value="Vaccinia Virus protein VP39"/>
    <property type="match status" value="1"/>
</dbReference>
<gene>
    <name evidence="2" type="ORF">HCU74_14370</name>
</gene>
<dbReference type="InterPro" id="IPR013216">
    <property type="entry name" value="Methyltransf_11"/>
</dbReference>
<dbReference type="RefSeq" id="WP_028968206.1">
    <property type="nucleotide sequence ID" value="NZ_JAAWWK010000005.1"/>
</dbReference>
<dbReference type="CDD" id="cd02440">
    <property type="entry name" value="AdoMet_MTases"/>
    <property type="match status" value="1"/>
</dbReference>
<keyword evidence="2" id="KW-0808">Transferase</keyword>